<keyword evidence="3" id="KW-1185">Reference proteome</keyword>
<dbReference type="EMBL" id="CP042218">
    <property type="protein sequence ID" value="QDW65659.1"/>
    <property type="molecule type" value="Genomic_DNA"/>
</dbReference>
<accession>A0A518N188</accession>
<evidence type="ECO:0000256" key="1">
    <source>
        <dbReference type="SAM" id="SignalP"/>
    </source>
</evidence>
<proteinExistence type="predicted"/>
<feature type="chain" id="PRO_5022191467" description="CopL family metal-binding regulatory protein" evidence="1">
    <location>
        <begin position="28"/>
        <end position="131"/>
    </location>
</feature>
<evidence type="ECO:0000313" key="3">
    <source>
        <dbReference type="Proteomes" id="UP000316584"/>
    </source>
</evidence>
<dbReference type="AlphaFoldDB" id="A0A518N188"/>
<organism evidence="2 3">
    <name type="scientific">Luteimonas granuli</name>
    <dbReference type="NCBI Taxonomy" id="1176533"/>
    <lineage>
        <taxon>Bacteria</taxon>
        <taxon>Pseudomonadati</taxon>
        <taxon>Pseudomonadota</taxon>
        <taxon>Gammaproteobacteria</taxon>
        <taxon>Lysobacterales</taxon>
        <taxon>Lysobacteraceae</taxon>
        <taxon>Luteimonas</taxon>
    </lineage>
</organism>
<keyword evidence="1" id="KW-0732">Signal</keyword>
<reference evidence="2 3" key="1">
    <citation type="submission" date="2019-07" db="EMBL/GenBank/DDBJ databases">
        <title>Full genome sequence of Luteimonas sp. Gr-4.</title>
        <authorList>
            <person name="Im W.-T."/>
        </authorList>
    </citation>
    <scope>NUCLEOTIDE SEQUENCE [LARGE SCALE GENOMIC DNA]</scope>
    <source>
        <strain evidence="2 3">Gr-4</strain>
    </source>
</reference>
<evidence type="ECO:0008006" key="4">
    <source>
        <dbReference type="Google" id="ProtNLM"/>
    </source>
</evidence>
<feature type="signal peptide" evidence="1">
    <location>
        <begin position="1"/>
        <end position="27"/>
    </location>
</feature>
<dbReference type="Proteomes" id="UP000316584">
    <property type="component" value="Chromosome"/>
</dbReference>
<dbReference type="RefSeq" id="WP_144889471.1">
    <property type="nucleotide sequence ID" value="NZ_CP042218.1"/>
</dbReference>
<name>A0A518N188_9GAMM</name>
<gene>
    <name evidence="2" type="ORF">FPZ22_01050</name>
</gene>
<dbReference type="OrthoDB" id="6023277at2"/>
<sequence>MIRSRRLRFRVSLFALVALLWAQLAFASHSDCIPDVGALLDAATPAAAAQACGHEVRSAAHSVCQGHCDQGDVSSDVGRVPPVPPLPGLPATPRIHLTVPPASSLGASAIVRAPPASWRGPTPHPSTILLI</sequence>
<evidence type="ECO:0000313" key="2">
    <source>
        <dbReference type="EMBL" id="QDW65659.1"/>
    </source>
</evidence>
<protein>
    <recommendedName>
        <fullName evidence="4">CopL family metal-binding regulatory protein</fullName>
    </recommendedName>
</protein>
<dbReference type="KEGG" id="lug:FPZ22_01050"/>